<dbReference type="AlphaFoldDB" id="A0A1E1LH53"/>
<dbReference type="GO" id="GO:0030170">
    <property type="term" value="F:pyridoxal phosphate binding"/>
    <property type="evidence" value="ECO:0007669"/>
    <property type="project" value="InterPro"/>
</dbReference>
<dbReference type="Gene3D" id="3.90.1150.10">
    <property type="entry name" value="Aspartate Aminotransferase, domain 1"/>
    <property type="match status" value="1"/>
</dbReference>
<accession>A0A1E1LH53</accession>
<keyword evidence="4" id="KW-0808">Transferase</keyword>
<comment type="caution">
    <text evidence="4">The sequence shown here is derived from an EMBL/GenBank/DDBJ whole genome shotgun (WGS) entry which is preliminary data.</text>
</comment>
<dbReference type="CDD" id="cd00610">
    <property type="entry name" value="OAT_like"/>
    <property type="match status" value="1"/>
</dbReference>
<comment type="similarity">
    <text evidence="1 3">Belongs to the class-III pyridoxal-phosphate-dependent aminotransferase family.</text>
</comment>
<dbReference type="PANTHER" id="PTHR43094:SF1">
    <property type="entry name" value="AMINOTRANSFERASE CLASS-III"/>
    <property type="match status" value="1"/>
</dbReference>
<name>A0A1E1LH53_9HELO</name>
<dbReference type="EMBL" id="FJUW01000052">
    <property type="protein sequence ID" value="CZT09825.1"/>
    <property type="molecule type" value="Genomic_DNA"/>
</dbReference>
<dbReference type="STRING" id="914237.A0A1E1LH53"/>
<evidence type="ECO:0000256" key="3">
    <source>
        <dbReference type="RuleBase" id="RU003560"/>
    </source>
</evidence>
<proteinExistence type="inferred from homology"/>
<dbReference type="InterPro" id="IPR015424">
    <property type="entry name" value="PyrdxlP-dep_Trfase"/>
</dbReference>
<evidence type="ECO:0000256" key="1">
    <source>
        <dbReference type="ARBA" id="ARBA00008954"/>
    </source>
</evidence>
<dbReference type="GO" id="GO:0005829">
    <property type="term" value="C:cytosol"/>
    <property type="evidence" value="ECO:0007669"/>
    <property type="project" value="TreeGrafter"/>
</dbReference>
<dbReference type="InterPro" id="IPR015422">
    <property type="entry name" value="PyrdxlP-dep_Trfase_small"/>
</dbReference>
<dbReference type="Proteomes" id="UP000178129">
    <property type="component" value="Unassembled WGS sequence"/>
</dbReference>
<keyword evidence="5" id="KW-1185">Reference proteome</keyword>
<reference evidence="5" key="1">
    <citation type="submission" date="2016-03" db="EMBL/GenBank/DDBJ databases">
        <authorList>
            <person name="Ploux O."/>
        </authorList>
    </citation>
    <scope>NUCLEOTIDE SEQUENCE [LARGE SCALE GENOMIC DNA]</scope>
    <source>
        <strain evidence="5">UK7</strain>
    </source>
</reference>
<keyword evidence="4" id="KW-0032">Aminotransferase</keyword>
<dbReference type="InterPro" id="IPR049704">
    <property type="entry name" value="Aminotrans_3_PPA_site"/>
</dbReference>
<protein>
    <submittedName>
        <fullName evidence="4">Related to ornithine aminotransferase</fullName>
    </submittedName>
</protein>
<dbReference type="InParanoid" id="A0A1E1LH53"/>
<gene>
    <name evidence="4" type="ORF">RCO7_02188</name>
</gene>
<organism evidence="4 5">
    <name type="scientific">Rhynchosporium graminicola</name>
    <dbReference type="NCBI Taxonomy" id="2792576"/>
    <lineage>
        <taxon>Eukaryota</taxon>
        <taxon>Fungi</taxon>
        <taxon>Dikarya</taxon>
        <taxon>Ascomycota</taxon>
        <taxon>Pezizomycotina</taxon>
        <taxon>Leotiomycetes</taxon>
        <taxon>Helotiales</taxon>
        <taxon>Ploettnerulaceae</taxon>
        <taxon>Rhynchosporium</taxon>
    </lineage>
</organism>
<evidence type="ECO:0000313" key="4">
    <source>
        <dbReference type="EMBL" id="CZT09825.1"/>
    </source>
</evidence>
<evidence type="ECO:0000313" key="5">
    <source>
        <dbReference type="Proteomes" id="UP000178129"/>
    </source>
</evidence>
<dbReference type="GO" id="GO:0008483">
    <property type="term" value="F:transaminase activity"/>
    <property type="evidence" value="ECO:0007669"/>
    <property type="project" value="UniProtKB-KW"/>
</dbReference>
<dbReference type="Pfam" id="PF00202">
    <property type="entry name" value="Aminotran_3"/>
    <property type="match status" value="1"/>
</dbReference>
<evidence type="ECO:0000256" key="2">
    <source>
        <dbReference type="ARBA" id="ARBA00022898"/>
    </source>
</evidence>
<dbReference type="PROSITE" id="PS00600">
    <property type="entry name" value="AA_TRANSFER_CLASS_3"/>
    <property type="match status" value="1"/>
</dbReference>
<dbReference type="Gene3D" id="3.40.640.10">
    <property type="entry name" value="Type I PLP-dependent aspartate aminotransferase-like (Major domain)"/>
    <property type="match status" value="1"/>
</dbReference>
<dbReference type="NCBIfam" id="NF005685">
    <property type="entry name" value="PRK07483.1"/>
    <property type="match status" value="1"/>
</dbReference>
<dbReference type="SUPFAM" id="SSF53383">
    <property type="entry name" value="PLP-dependent transferases"/>
    <property type="match status" value="1"/>
</dbReference>
<sequence>MAPSAAINTPLGEVGPSATLKIMPQSSSQSLSKPAEPSLFHRTLLNKPHTVESATGIYLHLSDGRKILDGCGGAVVACIGHGNQEITAAVVSQMQKISYVHTQTYTTSAAEDLATFLLNDPSSTFSHGLQKAYFVGSGSEANDSAMKLARQYFYEKGELSRTIFVSRRQSYHGSTIGSMSISGHVARKIQFDGALTLPNVTYVAPAYAYQYMFADETETEYSARLVRELDKEFLRLGPQNVVAFFAETVVGATTGCVPPPKGYFAGVRAVCDKYGILLVLDEVMCGMGRTGTTFAFEQEDIVPDMVIIGKGLGGGYAPIAGVLIGQVVVEVLRSGTAAFNHGHTYQAHPVSCAAALAVQTIIRRDNLVAQCQESGHALEKMLRSRLGSCKYVGDIRGRGLLWGIEFVKDKESRKSFPRELRFGLRLQQQVFEMGVALYPGSATVDGIEGDHILISPPYNVPVSELGTIVDTLERAYLSLEKMVDGREKSQF</sequence>
<dbReference type="PANTHER" id="PTHR43094">
    <property type="entry name" value="AMINOTRANSFERASE"/>
    <property type="match status" value="1"/>
</dbReference>
<keyword evidence="2 3" id="KW-0663">Pyridoxal phosphate</keyword>
<dbReference type="InterPro" id="IPR005814">
    <property type="entry name" value="Aminotrans_3"/>
</dbReference>
<dbReference type="InterPro" id="IPR015421">
    <property type="entry name" value="PyrdxlP-dep_Trfase_major"/>
</dbReference>